<dbReference type="InterPro" id="IPR002528">
    <property type="entry name" value="MATE_fam"/>
</dbReference>
<proteinExistence type="inferred from homology"/>
<feature type="transmembrane region" description="Helical" evidence="7">
    <location>
        <begin position="325"/>
        <end position="346"/>
    </location>
</feature>
<feature type="transmembrane region" description="Helical" evidence="7">
    <location>
        <begin position="164"/>
        <end position="187"/>
    </location>
</feature>
<dbReference type="PANTHER" id="PTHR42893">
    <property type="entry name" value="PROTEIN DETOXIFICATION 44, CHLOROPLASTIC-RELATED"/>
    <property type="match status" value="1"/>
</dbReference>
<protein>
    <recommendedName>
        <fullName evidence="11">Multidrug and toxic compound extrusion protein</fullName>
    </recommendedName>
</protein>
<organism evidence="9 10">
    <name type="scientific">Discostella pseudostelligera</name>
    <dbReference type="NCBI Taxonomy" id="259834"/>
    <lineage>
        <taxon>Eukaryota</taxon>
        <taxon>Sar</taxon>
        <taxon>Stramenopiles</taxon>
        <taxon>Ochrophyta</taxon>
        <taxon>Bacillariophyta</taxon>
        <taxon>Coscinodiscophyceae</taxon>
        <taxon>Thalassiosirophycidae</taxon>
        <taxon>Stephanodiscales</taxon>
        <taxon>Stephanodiscaceae</taxon>
        <taxon>Discostella</taxon>
    </lineage>
</organism>
<keyword evidence="10" id="KW-1185">Reference proteome</keyword>
<name>A0ABD3M8R8_9STRA</name>
<dbReference type="Proteomes" id="UP001530293">
    <property type="component" value="Unassembled WGS sequence"/>
</dbReference>
<dbReference type="PANTHER" id="PTHR42893:SF9">
    <property type="entry name" value="PROTEIN DETOXIFICATION 46, CHLOROPLASTIC"/>
    <property type="match status" value="1"/>
</dbReference>
<dbReference type="AlphaFoldDB" id="A0ABD3M8R8"/>
<evidence type="ECO:0000256" key="8">
    <source>
        <dbReference type="SAM" id="SignalP"/>
    </source>
</evidence>
<evidence type="ECO:0000313" key="10">
    <source>
        <dbReference type="Proteomes" id="UP001530293"/>
    </source>
</evidence>
<evidence type="ECO:0000256" key="1">
    <source>
        <dbReference type="ARBA" id="ARBA00004141"/>
    </source>
</evidence>
<feature type="transmembrane region" description="Helical" evidence="7">
    <location>
        <begin position="584"/>
        <end position="603"/>
    </location>
</feature>
<dbReference type="EMBL" id="JALLBG020000186">
    <property type="protein sequence ID" value="KAL3760404.1"/>
    <property type="molecule type" value="Genomic_DNA"/>
</dbReference>
<feature type="region of interest" description="Disordered" evidence="6">
    <location>
        <begin position="87"/>
        <end position="109"/>
    </location>
</feature>
<feature type="transmembrane region" description="Helical" evidence="7">
    <location>
        <begin position="560"/>
        <end position="578"/>
    </location>
</feature>
<keyword evidence="4 7" id="KW-1133">Transmembrane helix</keyword>
<reference evidence="9 10" key="1">
    <citation type="submission" date="2024-10" db="EMBL/GenBank/DDBJ databases">
        <title>Updated reference genomes for cyclostephanoid diatoms.</title>
        <authorList>
            <person name="Roberts W.R."/>
            <person name="Alverson A.J."/>
        </authorList>
    </citation>
    <scope>NUCLEOTIDE SEQUENCE [LARGE SCALE GENOMIC DNA]</scope>
    <source>
        <strain evidence="9 10">AJA232-27</strain>
    </source>
</reference>
<feature type="transmembrane region" description="Helical" evidence="7">
    <location>
        <begin position="390"/>
        <end position="414"/>
    </location>
</feature>
<keyword evidence="5 7" id="KW-0472">Membrane</keyword>
<comment type="caution">
    <text evidence="9">The sequence shown here is derived from an EMBL/GenBank/DDBJ whole genome shotgun (WGS) entry which is preliminary data.</text>
</comment>
<feature type="transmembrane region" description="Helical" evidence="7">
    <location>
        <begin position="208"/>
        <end position="228"/>
    </location>
</feature>
<feature type="transmembrane region" description="Helical" evidence="7">
    <location>
        <begin position="420"/>
        <end position="439"/>
    </location>
</feature>
<comment type="similarity">
    <text evidence="2">Belongs to the multi antimicrobial extrusion (MATE) (TC 2.A.66.1) family.</text>
</comment>
<evidence type="ECO:0000313" key="9">
    <source>
        <dbReference type="EMBL" id="KAL3760404.1"/>
    </source>
</evidence>
<comment type="subcellular location">
    <subcellularLocation>
        <location evidence="1">Membrane</location>
        <topology evidence="1">Multi-pass membrane protein</topology>
    </subcellularLocation>
</comment>
<sequence>MAATQISSRRPQQHPHMRIISSFLCIFCTLPLPASAFPISTCHRRRRPHACGSAIRLQRNTFAIKIRRVNGSHRSSLRLQDHSSASLYSDDSDEQLNQPSPSTDSTTTTPFVGLPSYRRILTFVAATFLIWVSEPLLSLVDSAAVGRYAGKTSGTTNISSVVQLAALGPATTVCDSCIYLTLFLSMAATNKLAKAFAKEDLRKQIQTLSHVLGASLAVGALLLIFIFFRGESLLAAVIGPAGATISVETARGAMKSIDLTPEVLRASLDYTRIRSIVSPIAVMGMTSQAALLCAQDTRTPALAVLVASVVNIVGDYFFVAKMRWGVRGAAIATSLASLLSNGMLVGQVSKMMNGWKNAYRETMKIETDYQNDERDPLSIPFISLPDRKSLVSLLLLAGPMFFVMVGKIAGYFAMTVRAGSFGMVALACHSVLTRMFFFLNTLGDAVSQSAQTYLPGLLYRKKLLEKEARERGDGIPASTSEIYNARTLVKRLLSISSVIGIANCVNGQFISKNAGRAFTNDASLATLMAQVSPLMGLSLVLHPLTMCLEGGIIAASDTGYLVGTYVVSILVLLGQLSFCCKDFMGVWYAMLMFQFIRLIQFGSRAWRLTAPAKAKVAR</sequence>
<evidence type="ECO:0000256" key="3">
    <source>
        <dbReference type="ARBA" id="ARBA00022692"/>
    </source>
</evidence>
<dbReference type="GO" id="GO:0016020">
    <property type="term" value="C:membrane"/>
    <property type="evidence" value="ECO:0007669"/>
    <property type="project" value="UniProtKB-SubCell"/>
</dbReference>
<feature type="transmembrane region" description="Helical" evidence="7">
    <location>
        <begin position="522"/>
        <end position="548"/>
    </location>
</feature>
<feature type="signal peptide" evidence="8">
    <location>
        <begin position="1"/>
        <end position="36"/>
    </location>
</feature>
<evidence type="ECO:0000256" key="6">
    <source>
        <dbReference type="SAM" id="MobiDB-lite"/>
    </source>
</evidence>
<keyword evidence="8" id="KW-0732">Signal</keyword>
<evidence type="ECO:0000256" key="4">
    <source>
        <dbReference type="ARBA" id="ARBA00022989"/>
    </source>
</evidence>
<evidence type="ECO:0000256" key="7">
    <source>
        <dbReference type="SAM" id="Phobius"/>
    </source>
</evidence>
<evidence type="ECO:0008006" key="11">
    <source>
        <dbReference type="Google" id="ProtNLM"/>
    </source>
</evidence>
<gene>
    <name evidence="9" type="ORF">ACHAWU_005939</name>
</gene>
<accession>A0ABD3M8R8</accession>
<dbReference type="InterPro" id="IPR044644">
    <property type="entry name" value="DinF-like"/>
</dbReference>
<evidence type="ECO:0000256" key="2">
    <source>
        <dbReference type="ARBA" id="ARBA00010199"/>
    </source>
</evidence>
<dbReference type="Pfam" id="PF01554">
    <property type="entry name" value="MatE"/>
    <property type="match status" value="1"/>
</dbReference>
<evidence type="ECO:0000256" key="5">
    <source>
        <dbReference type="ARBA" id="ARBA00023136"/>
    </source>
</evidence>
<feature type="transmembrane region" description="Helical" evidence="7">
    <location>
        <begin position="301"/>
        <end position="319"/>
    </location>
</feature>
<feature type="compositionally biased region" description="Low complexity" evidence="6">
    <location>
        <begin position="99"/>
        <end position="109"/>
    </location>
</feature>
<feature type="chain" id="PRO_5044801214" description="Multidrug and toxic compound extrusion protein" evidence="8">
    <location>
        <begin position="37"/>
        <end position="618"/>
    </location>
</feature>
<keyword evidence="3 7" id="KW-0812">Transmembrane</keyword>